<dbReference type="PANTHER" id="PTHR28037:SF1">
    <property type="entry name" value="ALCOHOL O-ACETYLTRANSFERASE 1-RELATED"/>
    <property type="match status" value="1"/>
</dbReference>
<evidence type="ECO:0000313" key="2">
    <source>
        <dbReference type="Proteomes" id="UP000799324"/>
    </source>
</evidence>
<dbReference type="Proteomes" id="UP000799324">
    <property type="component" value="Unassembled WGS sequence"/>
</dbReference>
<reference evidence="1" key="1">
    <citation type="journal article" date="2020" name="Stud. Mycol.">
        <title>101 Dothideomycetes genomes: a test case for predicting lifestyles and emergence of pathogens.</title>
        <authorList>
            <person name="Haridas S."/>
            <person name="Albert R."/>
            <person name="Binder M."/>
            <person name="Bloem J."/>
            <person name="Labutti K."/>
            <person name="Salamov A."/>
            <person name="Andreopoulos B."/>
            <person name="Baker S."/>
            <person name="Barry K."/>
            <person name="Bills G."/>
            <person name="Bluhm B."/>
            <person name="Cannon C."/>
            <person name="Castanera R."/>
            <person name="Culley D."/>
            <person name="Daum C."/>
            <person name="Ezra D."/>
            <person name="Gonzalez J."/>
            <person name="Henrissat B."/>
            <person name="Kuo A."/>
            <person name="Liang C."/>
            <person name="Lipzen A."/>
            <person name="Lutzoni F."/>
            <person name="Magnuson J."/>
            <person name="Mondo S."/>
            <person name="Nolan M."/>
            <person name="Ohm R."/>
            <person name="Pangilinan J."/>
            <person name="Park H.-J."/>
            <person name="Ramirez L."/>
            <person name="Alfaro M."/>
            <person name="Sun H."/>
            <person name="Tritt A."/>
            <person name="Yoshinaga Y."/>
            <person name="Zwiers L.-H."/>
            <person name="Turgeon B."/>
            <person name="Goodwin S."/>
            <person name="Spatafora J."/>
            <person name="Crous P."/>
            <person name="Grigoriev I."/>
        </authorList>
    </citation>
    <scope>NUCLEOTIDE SEQUENCE</scope>
    <source>
        <strain evidence="1">CBS 122681</strain>
    </source>
</reference>
<dbReference type="SUPFAM" id="SSF52777">
    <property type="entry name" value="CoA-dependent acyltransferases"/>
    <property type="match status" value="1"/>
</dbReference>
<dbReference type="Gene3D" id="3.30.559.10">
    <property type="entry name" value="Chloramphenicol acetyltransferase-like domain"/>
    <property type="match status" value="1"/>
</dbReference>
<evidence type="ECO:0008006" key="3">
    <source>
        <dbReference type="Google" id="ProtNLM"/>
    </source>
</evidence>
<dbReference type="Pfam" id="PF07247">
    <property type="entry name" value="AATase"/>
    <property type="match status" value="1"/>
</dbReference>
<accession>A0A6A6SJU7</accession>
<dbReference type="GO" id="GO:0008080">
    <property type="term" value="F:N-acetyltransferase activity"/>
    <property type="evidence" value="ECO:0007669"/>
    <property type="project" value="TreeGrafter"/>
</dbReference>
<evidence type="ECO:0000313" key="1">
    <source>
        <dbReference type="EMBL" id="KAF2648155.1"/>
    </source>
</evidence>
<proteinExistence type="predicted"/>
<dbReference type="OrthoDB" id="2150604at2759"/>
<dbReference type="EMBL" id="MU004554">
    <property type="protein sequence ID" value="KAF2648155.1"/>
    <property type="molecule type" value="Genomic_DNA"/>
</dbReference>
<protein>
    <recommendedName>
        <fullName evidence="3">Alcohol acetyltransferase</fullName>
    </recommendedName>
</protein>
<organism evidence="1 2">
    <name type="scientific">Lophiostoma macrostomum CBS 122681</name>
    <dbReference type="NCBI Taxonomy" id="1314788"/>
    <lineage>
        <taxon>Eukaryota</taxon>
        <taxon>Fungi</taxon>
        <taxon>Dikarya</taxon>
        <taxon>Ascomycota</taxon>
        <taxon>Pezizomycotina</taxon>
        <taxon>Dothideomycetes</taxon>
        <taxon>Pleosporomycetidae</taxon>
        <taxon>Pleosporales</taxon>
        <taxon>Lophiostomataceae</taxon>
        <taxon>Lophiostoma</taxon>
    </lineage>
</organism>
<gene>
    <name evidence="1" type="ORF">K491DRAFT_722809</name>
</gene>
<keyword evidence="2" id="KW-1185">Reference proteome</keyword>
<dbReference type="AlphaFoldDB" id="A0A6A6SJU7"/>
<name>A0A6A6SJU7_9PLEO</name>
<sequence>MADFQTPSEKLRFCGKLEQFSTARHHLGFYTNVQLSATYSHPTSIVSLEPLIFAALRKIISQHSILSAIPLDEHTDSPYFARLPSIDLRTCVEFLTRKSPIPRDGQPDEELETIIAIHHNKNFKDGRGTKPFWRLIVLHAPSAATTEFTASWVYHHALADGASGLVFQHHFLAALQSLSRSDLLKINSEPIVKSSTSPLLPSLESLHPLPISIWFLLKTLWRQWFPASRVGLWTGNCITPPSADSTPTTTRTKTLVLDKVTTKRLVQLSRREGTTLTGTLQSIIAASIFINLRDSGKDHQHTRLHSSGAISLRRFLTLPSHDSDGNSLAELDINEQIGTWAGPYDFDHYLASSKNRGLSKATRVADLFSWTEARAIKAAISTEVSKNLSNNPIGLMRYISSIPTFFTSQIGKERSDSFELSNVGVSKGLPPDPVFVSGKEVERDRSESEEGGKWQVGRCVFSQCASVAGAAVQVSAVTGGDGNAVLVFSWSEDVVDGKLVEGVVRDVEEGVRSILSDGKGDEDAVKVD</sequence>
<dbReference type="PANTHER" id="PTHR28037">
    <property type="entry name" value="ALCOHOL O-ACETYLTRANSFERASE 1-RELATED"/>
    <property type="match status" value="1"/>
</dbReference>
<dbReference type="InterPro" id="IPR010828">
    <property type="entry name" value="Atf2/Sli1-like"/>
</dbReference>
<dbReference type="InterPro" id="IPR023213">
    <property type="entry name" value="CAT-like_dom_sf"/>
</dbReference>
<dbReference type="InterPro" id="IPR052058">
    <property type="entry name" value="Alcohol_O-acetyltransferase"/>
</dbReference>